<comment type="similarity">
    <text evidence="2 10">Belongs to the anamorsin family.</text>
</comment>
<dbReference type="GO" id="GO:0051537">
    <property type="term" value="F:2 iron, 2 sulfur cluster binding"/>
    <property type="evidence" value="ECO:0007669"/>
    <property type="project" value="UniProtKB-UniRule"/>
</dbReference>
<dbReference type="InterPro" id="IPR029063">
    <property type="entry name" value="SAM-dependent_MTases_sf"/>
</dbReference>
<feature type="binding site" evidence="10">
    <location>
        <position position="172"/>
    </location>
    <ligand>
        <name>[2Fe-2S] cluster</name>
        <dbReference type="ChEBI" id="CHEBI:190135"/>
    </ligand>
</feature>
<feature type="binding site" evidence="10">
    <location>
        <position position="226"/>
    </location>
    <ligand>
        <name>[4Fe-4S] cluster</name>
        <dbReference type="ChEBI" id="CHEBI:49883"/>
    </ligand>
</feature>
<comment type="caution">
    <text evidence="10">Lacks conserved residue(s) required for the propagation of feature annotation.</text>
</comment>
<feature type="binding site" evidence="10">
    <location>
        <position position="223"/>
    </location>
    <ligand>
        <name>[4Fe-4S] cluster</name>
        <dbReference type="ChEBI" id="CHEBI:49883"/>
    </ligand>
</feature>
<keyword evidence="4 10" id="KW-0963">Cytoplasm</keyword>
<feature type="binding site" evidence="10">
    <location>
        <position position="212"/>
    </location>
    <ligand>
        <name>[4Fe-4S] cluster</name>
        <dbReference type="ChEBI" id="CHEBI:49883"/>
    </ligand>
</feature>
<organism evidence="12 13">
    <name type="scientific">Phaedon cochleariae</name>
    <name type="common">Mustard beetle</name>
    <dbReference type="NCBI Taxonomy" id="80249"/>
    <lineage>
        <taxon>Eukaryota</taxon>
        <taxon>Metazoa</taxon>
        <taxon>Ecdysozoa</taxon>
        <taxon>Arthropoda</taxon>
        <taxon>Hexapoda</taxon>
        <taxon>Insecta</taxon>
        <taxon>Pterygota</taxon>
        <taxon>Neoptera</taxon>
        <taxon>Endopterygota</taxon>
        <taxon>Coleoptera</taxon>
        <taxon>Polyphaga</taxon>
        <taxon>Cucujiformia</taxon>
        <taxon>Chrysomeloidea</taxon>
        <taxon>Chrysomelidae</taxon>
        <taxon>Chrysomelinae</taxon>
        <taxon>Chrysomelini</taxon>
        <taxon>Phaedon</taxon>
    </lineage>
</organism>
<dbReference type="AlphaFoldDB" id="A0A9N9SII7"/>
<keyword evidence="7 10" id="KW-0408">Iron</keyword>
<protein>
    <recommendedName>
        <fullName evidence="10">Anamorsin homolog</fullName>
    </recommendedName>
    <alternativeName>
        <fullName evidence="10">Fe-S cluster assembly protein DRE2 homolog</fullName>
    </alternativeName>
</protein>
<keyword evidence="3 10" id="KW-0004">4Fe-4S</keyword>
<dbReference type="InterPro" id="IPR007785">
    <property type="entry name" value="Anamorsin"/>
</dbReference>
<evidence type="ECO:0000313" key="12">
    <source>
        <dbReference type="EMBL" id="CAG9821042.1"/>
    </source>
</evidence>
<evidence type="ECO:0000313" key="13">
    <source>
        <dbReference type="Proteomes" id="UP001153737"/>
    </source>
</evidence>
<evidence type="ECO:0000256" key="8">
    <source>
        <dbReference type="ARBA" id="ARBA00023014"/>
    </source>
</evidence>
<evidence type="ECO:0000259" key="11">
    <source>
        <dbReference type="Pfam" id="PF05093"/>
    </source>
</evidence>
<name>A0A9N9SII7_PHACE</name>
<dbReference type="Gene3D" id="3.40.50.150">
    <property type="entry name" value="Vaccinia Virus protein VP39"/>
    <property type="match status" value="1"/>
</dbReference>
<evidence type="ECO:0000256" key="2">
    <source>
        <dbReference type="ARBA" id="ARBA00008169"/>
    </source>
</evidence>
<dbReference type="GO" id="GO:0051539">
    <property type="term" value="F:4 iron, 4 sulfur cluster binding"/>
    <property type="evidence" value="ECO:0007669"/>
    <property type="project" value="UniProtKB-KW"/>
</dbReference>
<dbReference type="EMBL" id="OU896710">
    <property type="protein sequence ID" value="CAG9821042.1"/>
    <property type="molecule type" value="Genomic_DNA"/>
</dbReference>
<dbReference type="PANTHER" id="PTHR13273">
    <property type="entry name" value="ANAMORSIN"/>
    <property type="match status" value="1"/>
</dbReference>
<evidence type="ECO:0000256" key="6">
    <source>
        <dbReference type="ARBA" id="ARBA00022723"/>
    </source>
</evidence>
<evidence type="ECO:0000256" key="9">
    <source>
        <dbReference type="ARBA" id="ARBA00023128"/>
    </source>
</evidence>
<comment type="cofactor">
    <cofactor evidence="10">
        <name>[2Fe-2S] cluster</name>
        <dbReference type="ChEBI" id="CHEBI:190135"/>
    </cofactor>
</comment>
<sequence length="251" mass="27352">MDAVISDLSASENVVLVHFAKDTDFSGNLKKFSVHKSIYSEELESATHDSASVVLCCEIPDEKYTTEFLTHLLKVLNPGGKLLILNILEKEKVKFSLIMAGFMNVKISNGLITANKPKFELGSSTQLKLPKIPTSVWKLDTALDEESETIDPDELLDEDDLVKPDPMSLRVCGTTGKRKACKDCSCGLAEELSTEAQIGKIIDTTDAPKSSCGSCYLGDAFRCSSCPYLGMPAFKPGEKIQLLGHQLQADV</sequence>
<feature type="short sequence motif" description="Cx2C motif 2" evidence="10">
    <location>
        <begin position="223"/>
        <end position="226"/>
    </location>
</feature>
<dbReference type="PANTHER" id="PTHR13273:SF14">
    <property type="entry name" value="ANAMORSIN"/>
    <property type="match status" value="1"/>
</dbReference>
<feature type="binding site" evidence="10">
    <location>
        <position position="186"/>
    </location>
    <ligand>
        <name>[2Fe-2S] cluster</name>
        <dbReference type="ChEBI" id="CHEBI:190135"/>
    </ligand>
</feature>
<keyword evidence="9 10" id="KW-0496">Mitochondrion</keyword>
<dbReference type="GO" id="GO:0009055">
    <property type="term" value="F:electron transfer activity"/>
    <property type="evidence" value="ECO:0007669"/>
    <property type="project" value="UniProtKB-UniRule"/>
</dbReference>
<keyword evidence="13" id="KW-1185">Reference proteome</keyword>
<feature type="region of interest" description="Fe-S binding site B" evidence="10">
    <location>
        <begin position="212"/>
        <end position="226"/>
    </location>
</feature>
<dbReference type="HAMAP" id="MF_03115">
    <property type="entry name" value="Anamorsin"/>
    <property type="match status" value="1"/>
</dbReference>
<evidence type="ECO:0000256" key="10">
    <source>
        <dbReference type="HAMAP-Rule" id="MF_03115"/>
    </source>
</evidence>
<comment type="cofactor">
    <cofactor evidence="1 10">
        <name>[4Fe-4S] cluster</name>
        <dbReference type="ChEBI" id="CHEBI:49883"/>
    </cofactor>
</comment>
<feature type="binding site" evidence="10">
    <location>
        <position position="181"/>
    </location>
    <ligand>
        <name>[2Fe-2S] cluster</name>
        <dbReference type="ChEBI" id="CHEBI:190135"/>
    </ligand>
</feature>
<reference evidence="12" key="2">
    <citation type="submission" date="2022-10" db="EMBL/GenBank/DDBJ databases">
        <authorList>
            <consortium name="ENA_rothamsted_submissions"/>
            <consortium name="culmorum"/>
            <person name="King R."/>
        </authorList>
    </citation>
    <scope>NUCLEOTIDE SEQUENCE</scope>
</reference>
<dbReference type="SUPFAM" id="SSF53335">
    <property type="entry name" value="S-adenosyl-L-methionine-dependent methyltransferases"/>
    <property type="match status" value="1"/>
</dbReference>
<feature type="binding site" evidence="10">
    <location>
        <position position="215"/>
    </location>
    <ligand>
        <name>[4Fe-4S] cluster</name>
        <dbReference type="ChEBI" id="CHEBI:49883"/>
    </ligand>
</feature>
<comment type="domain">
    <text evidence="10">The twin Cx2C motifs are involved in the recognition by the mitochondrial MIA40-ERV1 disulfide relay system. The formation of 2 disulfide bonds in the Cx2C motifs through dithiol/disulfide exchange reactions effectively traps the protein in the mitochondrial intermembrane space.</text>
</comment>
<comment type="subunit">
    <text evidence="10">Monomer.</text>
</comment>
<dbReference type="OrthoDB" id="311633at2759"/>
<dbReference type="Pfam" id="PF05093">
    <property type="entry name" value="CIAPIN1"/>
    <property type="match status" value="1"/>
</dbReference>
<evidence type="ECO:0000256" key="1">
    <source>
        <dbReference type="ARBA" id="ARBA00001966"/>
    </source>
</evidence>
<feature type="short sequence motif" description="Cx2C motif 1" evidence="10">
    <location>
        <begin position="212"/>
        <end position="215"/>
    </location>
</feature>
<dbReference type="GO" id="GO:0046872">
    <property type="term" value="F:metal ion binding"/>
    <property type="evidence" value="ECO:0007669"/>
    <property type="project" value="UniProtKB-KW"/>
</dbReference>
<proteinExistence type="inferred from homology"/>
<evidence type="ECO:0000256" key="3">
    <source>
        <dbReference type="ARBA" id="ARBA00022485"/>
    </source>
</evidence>
<evidence type="ECO:0000256" key="5">
    <source>
        <dbReference type="ARBA" id="ARBA00022714"/>
    </source>
</evidence>
<evidence type="ECO:0000256" key="4">
    <source>
        <dbReference type="ARBA" id="ARBA00022490"/>
    </source>
</evidence>
<comment type="function">
    <text evidence="10">Component of the cytosolic iron-sulfur (Fe-S) protein assembly (CIA) machinery. Required for the maturation of extramitochondrial Fe-S proteins. Part of an electron transfer chain functioning in an early step of cytosolic Fe-S biogenesis, facilitating the de novo assembly of a [4Fe-4S] cluster on the cytosolic Fe-S scaffold complex. Electrons are transferred from NADPH via a FAD- and FMN-containing diflavin oxidoreductase. Together with the diflavin oxidoreductase, also required for the assembly of the diferric tyrosyl radical cofactor of ribonucleotide reductase (RNR), probably by providing electrons for reduction during radical cofactor maturation in the catalytic small subunit.</text>
</comment>
<keyword evidence="5 10" id="KW-0001">2Fe-2S</keyword>
<keyword evidence="8 10" id="KW-0411">Iron-sulfur</keyword>
<accession>A0A9N9SII7</accession>
<feature type="binding site" evidence="10">
    <location>
        <position position="184"/>
    </location>
    <ligand>
        <name>[2Fe-2S] cluster</name>
        <dbReference type="ChEBI" id="CHEBI:190135"/>
    </ligand>
</feature>
<dbReference type="GO" id="GO:0016226">
    <property type="term" value="P:iron-sulfur cluster assembly"/>
    <property type="evidence" value="ECO:0007669"/>
    <property type="project" value="UniProtKB-UniRule"/>
</dbReference>
<comment type="domain">
    <text evidence="10">The C-terminal domain binds 2 Fe-S clusters but is otherwise mostly in an intrinsically disordered conformation.</text>
</comment>
<comment type="subcellular location">
    <subcellularLocation>
        <location evidence="10">Cytoplasm</location>
    </subcellularLocation>
    <subcellularLocation>
        <location evidence="10">Mitochondrion intermembrane space</location>
    </subcellularLocation>
</comment>
<evidence type="ECO:0000256" key="7">
    <source>
        <dbReference type="ARBA" id="ARBA00023004"/>
    </source>
</evidence>
<feature type="domain" description="Anamorsin C-terminal" evidence="11">
    <location>
        <begin position="199"/>
        <end position="242"/>
    </location>
</feature>
<reference evidence="12" key="1">
    <citation type="submission" date="2022-01" db="EMBL/GenBank/DDBJ databases">
        <authorList>
            <person name="King R."/>
        </authorList>
    </citation>
    <scope>NUCLEOTIDE SEQUENCE</scope>
</reference>
<keyword evidence="6 10" id="KW-0479">Metal-binding</keyword>
<dbReference type="GO" id="GO:0005758">
    <property type="term" value="C:mitochondrial intermembrane space"/>
    <property type="evidence" value="ECO:0007669"/>
    <property type="project" value="UniProtKB-SubCell"/>
</dbReference>
<comment type="domain">
    <text evidence="10">The N-terminal domain has structural similarity with S-adenosyl-L-methionine-dependent methyltransferases, but does not bind S-adenosyl-L-methionine. It is required for correct assembly of the 2 Fe-S clusters.</text>
</comment>
<dbReference type="InterPro" id="IPR046408">
    <property type="entry name" value="CIAPIN1"/>
</dbReference>
<gene>
    <name evidence="12" type="ORF">PHAECO_LOCUS8516</name>
</gene>
<dbReference type="Proteomes" id="UP001153737">
    <property type="component" value="Chromosome 4"/>
</dbReference>